<dbReference type="SUPFAM" id="SSF82185">
    <property type="entry name" value="Histone H3 K4-specific methyltransferase SET7/9 N-terminal domain"/>
    <property type="match status" value="3"/>
</dbReference>
<gene>
    <name evidence="2" type="ORF">LEP1GSC179_1199</name>
</gene>
<dbReference type="Gene3D" id="2.20.110.10">
    <property type="entry name" value="Histone H3 K4-specific methyltransferase SET7/9 N-terminal domain"/>
    <property type="match status" value="3"/>
</dbReference>
<accession>A0A0E2BK03</accession>
<evidence type="ECO:0000256" key="1">
    <source>
        <dbReference type="ARBA" id="ARBA00022737"/>
    </source>
</evidence>
<evidence type="ECO:0000313" key="2">
    <source>
        <dbReference type="EMBL" id="EKO35574.1"/>
    </source>
</evidence>
<reference evidence="2" key="1">
    <citation type="submission" date="2012-10" db="EMBL/GenBank/DDBJ databases">
        <authorList>
            <person name="Harkins D.M."/>
            <person name="Durkin A.S."/>
            <person name="Brinkac L.M."/>
            <person name="Haft D.H."/>
            <person name="Selengut J.D."/>
            <person name="Sanka R."/>
            <person name="DePew J."/>
            <person name="Purushe J."/>
            <person name="Matthias M.A."/>
            <person name="Vinetz J.M."/>
            <person name="Sutton G.G."/>
            <person name="Nierman W.C."/>
            <person name="Fouts D.E."/>
        </authorList>
    </citation>
    <scope>NUCLEOTIDE SEQUENCE [LARGE SCALE GENOMIC DNA]</scope>
    <source>
        <strain evidence="2">MOR084</strain>
    </source>
</reference>
<dbReference type="SMART" id="SM00698">
    <property type="entry name" value="MORN"/>
    <property type="match status" value="7"/>
</dbReference>
<keyword evidence="3" id="KW-1185">Reference proteome</keyword>
<keyword evidence="1" id="KW-0677">Repeat</keyword>
<dbReference type="EMBL" id="AHON02000013">
    <property type="protein sequence ID" value="EKO35574.1"/>
    <property type="molecule type" value="Genomic_DNA"/>
</dbReference>
<dbReference type="InterPro" id="IPR003409">
    <property type="entry name" value="MORN"/>
</dbReference>
<organism evidence="2 3">
    <name type="scientific">Leptospira santarosai str. MOR084</name>
    <dbReference type="NCBI Taxonomy" id="1049984"/>
    <lineage>
        <taxon>Bacteria</taxon>
        <taxon>Pseudomonadati</taxon>
        <taxon>Spirochaetota</taxon>
        <taxon>Spirochaetia</taxon>
        <taxon>Leptospirales</taxon>
        <taxon>Leptospiraceae</taxon>
        <taxon>Leptospira</taxon>
    </lineage>
</organism>
<name>A0A0E2BK03_9LEPT</name>
<dbReference type="AlphaFoldDB" id="A0A0E2BK03"/>
<dbReference type="RefSeq" id="WP_004484331.1">
    <property type="nucleotide sequence ID" value="NZ_AHON02000013.1"/>
</dbReference>
<dbReference type="Proteomes" id="UP000006329">
    <property type="component" value="Unassembled WGS sequence"/>
</dbReference>
<dbReference type="PANTHER" id="PTHR23084:SF263">
    <property type="entry name" value="MORN REPEAT-CONTAINING PROTEIN 1"/>
    <property type="match status" value="1"/>
</dbReference>
<proteinExistence type="predicted"/>
<dbReference type="PANTHER" id="PTHR23084">
    <property type="entry name" value="PHOSPHATIDYLINOSITOL-4-PHOSPHATE 5-KINASE RELATED"/>
    <property type="match status" value="1"/>
</dbReference>
<evidence type="ECO:0000313" key="3">
    <source>
        <dbReference type="Proteomes" id="UP000006329"/>
    </source>
</evidence>
<dbReference type="Pfam" id="PF02493">
    <property type="entry name" value="MORN"/>
    <property type="match status" value="9"/>
</dbReference>
<protein>
    <submittedName>
        <fullName evidence="2">MORN repeat protein</fullName>
    </submittedName>
</protein>
<sequence>MYSKLRKTVFILFIITTLPILSQSKDHCVSGDCQNGKGVLVDADGNKLIGSFLNGKLEGFAEVEFKDGDKFSGIYKNGERNGKGKLVDSDGKVKFEGEWIASGVCITGDCRSGNGTLKRFIPNSDVICEFSGPFLSGKINGKGKFICSDQETYEGNLKDSKPHGFGIQSFSNGTRYEGEFKEFEFDGKGKLIWNTGANESYTECTFQGMFKQSQKSGKGSYSCNNGEKFEGLYAKDEPNGKGKLIYSDGSKYEGEFKDGFPHGNGTMYDSEGVISKTGIFKNGYKYFNIPTFDFINKTWAKPEKWLGGSLEKSQVFFIQYLSEPDFSGIEVTDGSPDFFDPHLEKTYVEAKVNGFLGTIILCIDKKQESEMDKFLTKPMVLIEFDGRIVGYNKVESGIKREFIVNVETIRRMGHAVLSSKAN</sequence>
<comment type="caution">
    <text evidence="2">The sequence shown here is derived from an EMBL/GenBank/DDBJ whole genome shotgun (WGS) entry which is preliminary data.</text>
</comment>